<evidence type="ECO:0000259" key="4">
    <source>
        <dbReference type="Pfam" id="PF05193"/>
    </source>
</evidence>
<reference evidence="5 6" key="1">
    <citation type="submission" date="2018-12" db="EMBL/GenBank/DDBJ databases">
        <title>Deinococcus radiophilus ATCC 27603 genome sequencing and assembly.</title>
        <authorList>
            <person name="Maclea K.S."/>
            <person name="Maynard C.R."/>
        </authorList>
    </citation>
    <scope>NUCLEOTIDE SEQUENCE [LARGE SCALE GENOMIC DNA]</scope>
    <source>
        <strain evidence="5 6">ATCC 27603</strain>
    </source>
</reference>
<comment type="similarity">
    <text evidence="1 2">Belongs to the peptidase M16 family.</text>
</comment>
<feature type="domain" description="Peptidase M16 C-terminal" evidence="4">
    <location>
        <begin position="172"/>
        <end position="347"/>
    </location>
</feature>
<dbReference type="GO" id="GO:0006508">
    <property type="term" value="P:proteolysis"/>
    <property type="evidence" value="ECO:0007669"/>
    <property type="project" value="InterPro"/>
</dbReference>
<dbReference type="PANTHER" id="PTHR11851">
    <property type="entry name" value="METALLOPROTEASE"/>
    <property type="match status" value="1"/>
</dbReference>
<dbReference type="Proteomes" id="UP000277766">
    <property type="component" value="Unassembled WGS sequence"/>
</dbReference>
<dbReference type="PANTHER" id="PTHR11851:SF49">
    <property type="entry name" value="MITOCHONDRIAL-PROCESSING PEPTIDASE SUBUNIT ALPHA"/>
    <property type="match status" value="1"/>
</dbReference>
<keyword evidence="6" id="KW-1185">Reference proteome</keyword>
<evidence type="ECO:0000313" key="6">
    <source>
        <dbReference type="Proteomes" id="UP000277766"/>
    </source>
</evidence>
<sequence>MTRRLRMGRLPSGLRLLTETDPQASTVAAGFFIASGARHDRPEGQGAAHFLEHLLFKGSERLSAAQLNEQLDWLGGAHNAFTAQEQTVYHVAGLPEDLLQLLNVLRELLDPALRPADIEAERGVILEEIAMYASQPGVRVLEAMQAEFWGTHPLGQNILGSAASVGALDTTALRTQLAAAYAPETVLLVVTGAFDEAEVWAWAENALGHWPHRGSTAPAPTCPAPTYPAPRPSGTQRTLHWPGLERAQAAFAWPGLSSVHPLREAAAVLAELIGGENSRLHWALLDSGLADSADLGHLDFQDCGSFEGGFSCDPDRAAEVQELFLATVASVHTDLPSDAEVKRAASRLAADAALRCDTPAERLFALGLENLYTAIHAPTVTPEATVGRLQAATPAQVQQVLSLCSLRQPSGALLLPAS</sequence>
<comment type="caution">
    <text evidence="5">The sequence shown here is derived from an EMBL/GenBank/DDBJ whole genome shotgun (WGS) entry which is preliminary data.</text>
</comment>
<dbReference type="GO" id="GO:0046872">
    <property type="term" value="F:metal ion binding"/>
    <property type="evidence" value="ECO:0007669"/>
    <property type="project" value="InterPro"/>
</dbReference>
<dbReference type="EMBL" id="RXPE01000009">
    <property type="protein sequence ID" value="RTR27791.1"/>
    <property type="molecule type" value="Genomic_DNA"/>
</dbReference>
<evidence type="ECO:0000256" key="1">
    <source>
        <dbReference type="ARBA" id="ARBA00007261"/>
    </source>
</evidence>
<protein>
    <submittedName>
        <fullName evidence="5">Insulinase family protein</fullName>
    </submittedName>
</protein>
<dbReference type="Pfam" id="PF00675">
    <property type="entry name" value="Peptidase_M16"/>
    <property type="match status" value="1"/>
</dbReference>
<dbReference type="Pfam" id="PF05193">
    <property type="entry name" value="Peptidase_M16_C"/>
    <property type="match status" value="1"/>
</dbReference>
<gene>
    <name evidence="5" type="ORF">EJ104_06330</name>
</gene>
<evidence type="ECO:0000259" key="3">
    <source>
        <dbReference type="Pfam" id="PF00675"/>
    </source>
</evidence>
<dbReference type="InterPro" id="IPR001431">
    <property type="entry name" value="Pept_M16_Zn_BS"/>
</dbReference>
<name>A0A3S0JS46_9DEIO</name>
<organism evidence="5 6">
    <name type="scientific">Deinococcus radiophilus</name>
    <dbReference type="NCBI Taxonomy" id="32062"/>
    <lineage>
        <taxon>Bacteria</taxon>
        <taxon>Thermotogati</taxon>
        <taxon>Deinococcota</taxon>
        <taxon>Deinococci</taxon>
        <taxon>Deinococcales</taxon>
        <taxon>Deinococcaceae</taxon>
        <taxon>Deinococcus</taxon>
    </lineage>
</organism>
<dbReference type="PROSITE" id="PS00143">
    <property type="entry name" value="INSULINASE"/>
    <property type="match status" value="1"/>
</dbReference>
<dbReference type="InterPro" id="IPR011249">
    <property type="entry name" value="Metalloenz_LuxS/M16"/>
</dbReference>
<proteinExistence type="inferred from homology"/>
<evidence type="ECO:0000256" key="2">
    <source>
        <dbReference type="RuleBase" id="RU004447"/>
    </source>
</evidence>
<dbReference type="InterPro" id="IPR011765">
    <property type="entry name" value="Pept_M16_N"/>
</dbReference>
<dbReference type="AlphaFoldDB" id="A0A3S0JS46"/>
<dbReference type="SUPFAM" id="SSF63411">
    <property type="entry name" value="LuxS/MPP-like metallohydrolase"/>
    <property type="match status" value="2"/>
</dbReference>
<evidence type="ECO:0000313" key="5">
    <source>
        <dbReference type="EMBL" id="RTR27791.1"/>
    </source>
</evidence>
<dbReference type="GO" id="GO:0004222">
    <property type="term" value="F:metalloendopeptidase activity"/>
    <property type="evidence" value="ECO:0007669"/>
    <property type="project" value="InterPro"/>
</dbReference>
<dbReference type="Gene3D" id="3.30.830.10">
    <property type="entry name" value="Metalloenzyme, LuxS/M16 peptidase-like"/>
    <property type="match status" value="2"/>
</dbReference>
<dbReference type="InterPro" id="IPR007863">
    <property type="entry name" value="Peptidase_M16_C"/>
</dbReference>
<dbReference type="InterPro" id="IPR050361">
    <property type="entry name" value="MPP/UQCRC_Complex"/>
</dbReference>
<dbReference type="RefSeq" id="WP_126351914.1">
    <property type="nucleotide sequence ID" value="NZ_CP086380.1"/>
</dbReference>
<feature type="domain" description="Peptidase M16 N-terminal" evidence="3">
    <location>
        <begin position="16"/>
        <end position="160"/>
    </location>
</feature>
<dbReference type="OrthoDB" id="9811314at2"/>
<accession>A0A3S0JS46</accession>